<organism evidence="3">
    <name type="scientific">Perkinsus marinus (strain ATCC 50983 / TXsc)</name>
    <dbReference type="NCBI Taxonomy" id="423536"/>
    <lineage>
        <taxon>Eukaryota</taxon>
        <taxon>Sar</taxon>
        <taxon>Alveolata</taxon>
        <taxon>Perkinsozoa</taxon>
        <taxon>Perkinsea</taxon>
        <taxon>Perkinsida</taxon>
        <taxon>Perkinsidae</taxon>
        <taxon>Perkinsus</taxon>
    </lineage>
</organism>
<accession>C5KFF2</accession>
<name>C5KFF2_PERM5</name>
<gene>
    <name evidence="2" type="ORF">Pmar_PMAR020342</name>
</gene>
<evidence type="ECO:0000313" key="3">
    <source>
        <dbReference type="Proteomes" id="UP000007800"/>
    </source>
</evidence>
<dbReference type="InParanoid" id="C5KFF2"/>
<proteinExistence type="predicted"/>
<keyword evidence="3" id="KW-1185">Reference proteome</keyword>
<protein>
    <submittedName>
        <fullName evidence="2">Uncharacterized protein</fullName>
    </submittedName>
</protein>
<reference evidence="2 3" key="1">
    <citation type="submission" date="2008-07" db="EMBL/GenBank/DDBJ databases">
        <authorList>
            <person name="El-Sayed N."/>
            <person name="Caler E."/>
            <person name="Inman J."/>
            <person name="Amedeo P."/>
            <person name="Hass B."/>
            <person name="Wortman J."/>
        </authorList>
    </citation>
    <scope>NUCLEOTIDE SEQUENCE [LARGE SCALE GENOMIC DNA]</scope>
    <source>
        <strain evidence="3">ATCC 50983 / TXsc</strain>
    </source>
</reference>
<dbReference type="EMBL" id="GG672728">
    <property type="protein sequence ID" value="EER16812.1"/>
    <property type="molecule type" value="Genomic_DNA"/>
</dbReference>
<evidence type="ECO:0000313" key="2">
    <source>
        <dbReference type="EMBL" id="EER16812.1"/>
    </source>
</evidence>
<sequence>MHYFGVIINTAIEYDWRIAIEADRKFRLRLDGLVRSGQRLFTDLLVDPLLYGPIVMEAAAAVRLEAFRRSTNPNASRYHSGRKRQRQDSGYNNESAEKTDLKDDKDLAAHIDAVAAASERYSIPPTSLFQDGSGLGAVLPDFNVSSVALIKNPSSPWLTIFTRCVVACGPDTTLSDVAKSGGIPANPLVLERRFETAAALCRECLCRLLGAEEVKSPRADYYGQLFAAMLRAGNLPEFQPDASRISREPPECVKGFERHYASAEVGMDLLYQKVMRDIKSGFMEEVDPDRTDLTYVKCALIAKAKPSCTGPAPSDPLTGIRIVEDYRASGVNRVGVDNDLIPETIVLPSIDDTKVAMEAITAVQRCNPWWVPPTGWVN</sequence>
<dbReference type="AlphaFoldDB" id="C5KFF2"/>
<evidence type="ECO:0000256" key="1">
    <source>
        <dbReference type="SAM" id="MobiDB-lite"/>
    </source>
</evidence>
<dbReference type="RefSeq" id="XP_002785016.1">
    <property type="nucleotide sequence ID" value="XM_002784970.1"/>
</dbReference>
<dbReference type="GeneID" id="9063935"/>
<dbReference type="Proteomes" id="UP000007800">
    <property type="component" value="Unassembled WGS sequence"/>
</dbReference>
<feature type="region of interest" description="Disordered" evidence="1">
    <location>
        <begin position="73"/>
        <end position="99"/>
    </location>
</feature>